<feature type="domain" description="Histidine kinase/HSP90-like ATPase" evidence="2">
    <location>
        <begin position="14"/>
        <end position="143"/>
    </location>
</feature>
<keyword evidence="1" id="KW-0418">Kinase</keyword>
<dbReference type="PANTHER" id="PTHR35526">
    <property type="entry name" value="ANTI-SIGMA-F FACTOR RSBW-RELATED"/>
    <property type="match status" value="1"/>
</dbReference>
<reference evidence="3 4" key="1">
    <citation type="submission" date="2018-04" db="EMBL/GenBank/DDBJ databases">
        <title>Genome of Nocardioides gansuensis WSJ-1.</title>
        <authorList>
            <person name="Wu S."/>
            <person name="Wang G."/>
        </authorList>
    </citation>
    <scope>NUCLEOTIDE SEQUENCE [LARGE SCALE GENOMIC DNA]</scope>
    <source>
        <strain evidence="3 4">WSJ-1</strain>
    </source>
</reference>
<evidence type="ECO:0000313" key="3">
    <source>
        <dbReference type="EMBL" id="PVG83912.1"/>
    </source>
</evidence>
<dbReference type="InterPro" id="IPR036890">
    <property type="entry name" value="HATPase_C_sf"/>
</dbReference>
<keyword evidence="1" id="KW-0723">Serine/threonine-protein kinase</keyword>
<evidence type="ECO:0000256" key="1">
    <source>
        <dbReference type="ARBA" id="ARBA00022527"/>
    </source>
</evidence>
<dbReference type="PANTHER" id="PTHR35526:SF3">
    <property type="entry name" value="ANTI-SIGMA-F FACTOR RSBW"/>
    <property type="match status" value="1"/>
</dbReference>
<organism evidence="3 4">
    <name type="scientific">Nocardioides gansuensis</name>
    <dbReference type="NCBI Taxonomy" id="2138300"/>
    <lineage>
        <taxon>Bacteria</taxon>
        <taxon>Bacillati</taxon>
        <taxon>Actinomycetota</taxon>
        <taxon>Actinomycetes</taxon>
        <taxon>Propionibacteriales</taxon>
        <taxon>Nocardioidaceae</taxon>
        <taxon>Nocardioides</taxon>
    </lineage>
</organism>
<name>A0A2T8FDX6_9ACTN</name>
<evidence type="ECO:0000259" key="2">
    <source>
        <dbReference type="Pfam" id="PF13581"/>
    </source>
</evidence>
<dbReference type="GO" id="GO:0004674">
    <property type="term" value="F:protein serine/threonine kinase activity"/>
    <property type="evidence" value="ECO:0007669"/>
    <property type="project" value="UniProtKB-KW"/>
</dbReference>
<comment type="caution">
    <text evidence="3">The sequence shown here is derived from an EMBL/GenBank/DDBJ whole genome shotgun (WGS) entry which is preliminary data.</text>
</comment>
<evidence type="ECO:0000313" key="4">
    <source>
        <dbReference type="Proteomes" id="UP000246018"/>
    </source>
</evidence>
<protein>
    <recommendedName>
        <fullName evidence="2">Histidine kinase/HSP90-like ATPase domain-containing protein</fullName>
    </recommendedName>
</protein>
<gene>
    <name evidence="3" type="ORF">DDE18_06375</name>
</gene>
<accession>A0A2T8FDX6</accession>
<dbReference type="InterPro" id="IPR050267">
    <property type="entry name" value="Anti-sigma-factor_SerPK"/>
</dbReference>
<dbReference type="Pfam" id="PF13581">
    <property type="entry name" value="HATPase_c_2"/>
    <property type="match status" value="1"/>
</dbReference>
<dbReference type="EMBL" id="QDGZ01000002">
    <property type="protein sequence ID" value="PVG83912.1"/>
    <property type="molecule type" value="Genomic_DNA"/>
</dbReference>
<keyword evidence="1" id="KW-0808">Transferase</keyword>
<dbReference type="InterPro" id="IPR003594">
    <property type="entry name" value="HATPase_dom"/>
</dbReference>
<proteinExistence type="predicted"/>
<dbReference type="SUPFAM" id="SSF55874">
    <property type="entry name" value="ATPase domain of HSP90 chaperone/DNA topoisomerase II/histidine kinase"/>
    <property type="match status" value="1"/>
</dbReference>
<keyword evidence="4" id="KW-1185">Reference proteome</keyword>
<dbReference type="OrthoDB" id="3479721at2"/>
<dbReference type="AlphaFoldDB" id="A0A2T8FDX6"/>
<dbReference type="CDD" id="cd16936">
    <property type="entry name" value="HATPase_RsbW-like"/>
    <property type="match status" value="1"/>
</dbReference>
<dbReference type="Gene3D" id="3.30.565.10">
    <property type="entry name" value="Histidine kinase-like ATPase, C-terminal domain"/>
    <property type="match status" value="1"/>
</dbReference>
<dbReference type="RefSeq" id="WP_116571386.1">
    <property type="nucleotide sequence ID" value="NZ_QDGZ01000002.1"/>
</dbReference>
<dbReference type="Proteomes" id="UP000246018">
    <property type="component" value="Unassembled WGS sequence"/>
</dbReference>
<sequence>MEREHSKRLAVRLAADPAGVPAARRFVVDGLAAGTHEALADAAELVISELAGNAALHGGARFMYVAMEHRVRGVRVSVEDDGPVGAEAVRPPLLVTGEPEDPEDVDDLQGWAAQATTGRGLALVSMVSGDWGVAATPRGKLVWADVVEPAAENDVRPPSRQDAEDSVAPPAELPPGWALVRLARCPVRLSLRQDNHLDELVRELQLIGAGSNESARAVAAEISELLMSPAHARLTGRRAAEQALLDGLEHVDIDMAMPREFSVLIRRLHAAVARADVLCERDELLSLASDSELRALREWMTQEVVAQVEQGAPPVPWPDWVASRAGTC</sequence>